<dbReference type="Proteomes" id="UP000192356">
    <property type="component" value="Unassembled WGS sequence"/>
</dbReference>
<dbReference type="EMBL" id="LVKB01000045">
    <property type="protein sequence ID" value="ORD97043.1"/>
    <property type="molecule type" value="Genomic_DNA"/>
</dbReference>
<feature type="transmembrane region" description="Helical" evidence="1">
    <location>
        <begin position="174"/>
        <end position="195"/>
    </location>
</feature>
<gene>
    <name evidence="3" type="ORF">A0H76_1833</name>
    <name evidence="2" type="ORF">HERIO_1061</name>
</gene>
<dbReference type="EMBL" id="LTAI01000412">
    <property type="protein sequence ID" value="ORD98854.1"/>
    <property type="molecule type" value="Genomic_DNA"/>
</dbReference>
<evidence type="ECO:0008006" key="6">
    <source>
        <dbReference type="Google" id="ProtNLM"/>
    </source>
</evidence>
<sequence length="211" mass="24129">MIKTIFLIIKAYCLKELLTKDNNFGIVSYVESSGNTVNYITMNCLIIGDEFVALDNSNIQANLEIVNENTNKVIYSGTKPVNNSNFFFTAPVLGKYRVTSSLTNIENYDEQFAIEVNIHVGREGSTNIISFGEVEVSRAGTIIESIFQFIYRNFFIHKSGYEDEMIYKSLYDVIFFRVIIMIVLKITVALCTLIYSNKMTKQYFTQQKIGE</sequence>
<comment type="caution">
    <text evidence="2">The sequence shown here is derived from an EMBL/GenBank/DDBJ whole genome shotgun (WGS) entry which is preliminary data.</text>
</comment>
<keyword evidence="4" id="KW-1185">Reference proteome</keyword>
<evidence type="ECO:0000256" key="1">
    <source>
        <dbReference type="SAM" id="Phobius"/>
    </source>
</evidence>
<dbReference type="VEuPathDB" id="MicrosporidiaDB:HERIO_1061"/>
<evidence type="ECO:0000313" key="2">
    <source>
        <dbReference type="EMBL" id="ORD97043.1"/>
    </source>
</evidence>
<keyword evidence="1" id="KW-0812">Transmembrane</keyword>
<dbReference type="Proteomes" id="UP000192501">
    <property type="component" value="Unassembled WGS sequence"/>
</dbReference>
<keyword evidence="1" id="KW-0472">Membrane</keyword>
<evidence type="ECO:0000313" key="3">
    <source>
        <dbReference type="EMBL" id="ORD98854.1"/>
    </source>
</evidence>
<keyword evidence="1" id="KW-1133">Transmembrane helix</keyword>
<accession>A0A1X0QBF9</accession>
<evidence type="ECO:0000313" key="4">
    <source>
        <dbReference type="Proteomes" id="UP000192356"/>
    </source>
</evidence>
<dbReference type="AlphaFoldDB" id="A0A1X0QBF9"/>
<organism evidence="2 4">
    <name type="scientific">Hepatospora eriocheir</name>
    <dbReference type="NCBI Taxonomy" id="1081669"/>
    <lineage>
        <taxon>Eukaryota</taxon>
        <taxon>Fungi</taxon>
        <taxon>Fungi incertae sedis</taxon>
        <taxon>Microsporidia</taxon>
        <taxon>Hepatosporidae</taxon>
        <taxon>Hepatospora</taxon>
    </lineage>
</organism>
<proteinExistence type="predicted"/>
<dbReference type="VEuPathDB" id="MicrosporidiaDB:A0H76_1833"/>
<reference evidence="4 5" key="1">
    <citation type="journal article" date="2017" name="Environ. Microbiol.">
        <title>Decay of the glycolytic pathway and adaptation to intranuclear parasitism within Enterocytozoonidae microsporidia.</title>
        <authorList>
            <person name="Wiredu Boakye D."/>
            <person name="Jaroenlak P."/>
            <person name="Prachumwat A."/>
            <person name="Williams T.A."/>
            <person name="Bateman K.S."/>
            <person name="Itsathitphaisarn O."/>
            <person name="Sritunyalucksana K."/>
            <person name="Paszkiewicz K.H."/>
            <person name="Moore K.A."/>
            <person name="Stentiford G.D."/>
            <person name="Williams B.A."/>
        </authorList>
    </citation>
    <scope>NUCLEOTIDE SEQUENCE [LARGE SCALE GENOMIC DNA]</scope>
    <source>
        <strain evidence="5">canceri</strain>
        <strain evidence="3">Canceri</strain>
        <strain evidence="2 4">GB1</strain>
    </source>
</reference>
<name>A0A1X0QBF9_9MICR</name>
<protein>
    <recommendedName>
        <fullName evidence="6">GOLD domain-containing protein</fullName>
    </recommendedName>
</protein>
<evidence type="ECO:0000313" key="5">
    <source>
        <dbReference type="Proteomes" id="UP000192501"/>
    </source>
</evidence>